<dbReference type="AlphaFoldDB" id="A0A4R1QAQ1"/>
<dbReference type="EMBL" id="SLUI01000001">
    <property type="protein sequence ID" value="TCL40005.1"/>
    <property type="molecule type" value="Genomic_DNA"/>
</dbReference>
<sequence>MELSIFEVAGETFTRFKVLKSQYPLYKGLLNKYGITTPAKQSSRYIYFEAKGDYLNSKKEG</sequence>
<dbReference type="Proteomes" id="UP000295063">
    <property type="component" value="Unassembled WGS sequence"/>
</dbReference>
<proteinExistence type="predicted"/>
<name>A0A4R1QAQ1_9FIRM</name>
<evidence type="ECO:0000313" key="1">
    <source>
        <dbReference type="EMBL" id="TCL40005.1"/>
    </source>
</evidence>
<dbReference type="OrthoDB" id="3035652at2"/>
<evidence type="ECO:0000313" key="2">
    <source>
        <dbReference type="Proteomes" id="UP000295063"/>
    </source>
</evidence>
<accession>A0A4R1QAQ1</accession>
<keyword evidence="2" id="KW-1185">Reference proteome</keyword>
<reference evidence="1 2" key="1">
    <citation type="submission" date="2019-03" db="EMBL/GenBank/DDBJ databases">
        <title>Genomic Encyclopedia of Type Strains, Phase IV (KMG-IV): sequencing the most valuable type-strain genomes for metagenomic binning, comparative biology and taxonomic classification.</title>
        <authorList>
            <person name="Goeker M."/>
        </authorList>
    </citation>
    <scope>NUCLEOTIDE SEQUENCE [LARGE SCALE GENOMIC DNA]</scope>
    <source>
        <strain evidence="1 2">DSM 15969</strain>
    </source>
</reference>
<organism evidence="1 2">
    <name type="scientific">Anaerospora hongkongensis</name>
    <dbReference type="NCBI Taxonomy" id="244830"/>
    <lineage>
        <taxon>Bacteria</taxon>
        <taxon>Bacillati</taxon>
        <taxon>Bacillota</taxon>
        <taxon>Negativicutes</taxon>
        <taxon>Selenomonadales</taxon>
        <taxon>Sporomusaceae</taxon>
        <taxon>Anaerospora</taxon>
    </lineage>
</organism>
<protein>
    <submittedName>
        <fullName evidence="1">Uncharacterized protein</fullName>
    </submittedName>
</protein>
<comment type="caution">
    <text evidence="1">The sequence shown here is derived from an EMBL/GenBank/DDBJ whole genome shotgun (WGS) entry which is preliminary data.</text>
</comment>
<gene>
    <name evidence="1" type="ORF">EV210_101205</name>
</gene>